<evidence type="ECO:0000259" key="1">
    <source>
        <dbReference type="PROSITE" id="PS51186"/>
    </source>
</evidence>
<dbReference type="Proteomes" id="UP000403266">
    <property type="component" value="Unassembled WGS sequence"/>
</dbReference>
<sequence length="281" mass="30057">MAPIEDLRLQPIDEGLIEGCMALSGEAGWNQLPDDWSFFIGHGKVFALLGDGGQPVATGATLPYPGGFAWIGMVLVAASHRRQGLGTRILQACMQEVRSKGLVPVLDATPAGETVYRPLGFEPHFGLSRWQGQGGNTGRMRPGIRPLRESDVAALVASDAMAFGAERPALLTSLLRRAPRLALATDDGSGCVLARPGRLATQLGPVIARSEMKAGELLEAALDLVDGPVFIDVIDAHPELARVLKDRGFSIQRPFLRMAQNRSTPFGDPRRLFSAVGPEFG</sequence>
<keyword evidence="2" id="KW-0808">Transferase</keyword>
<proteinExistence type="predicted"/>
<dbReference type="Gene3D" id="3.40.630.90">
    <property type="match status" value="1"/>
</dbReference>
<dbReference type="Pfam" id="PF18014">
    <property type="entry name" value="Acetyltransf_18"/>
    <property type="match status" value="1"/>
</dbReference>
<dbReference type="SUPFAM" id="SSF55729">
    <property type="entry name" value="Acyl-CoA N-acyltransferases (Nat)"/>
    <property type="match status" value="1"/>
</dbReference>
<gene>
    <name evidence="2" type="ORF">FS320_20755</name>
</gene>
<dbReference type="EMBL" id="VOSK01000094">
    <property type="protein sequence ID" value="MPR27543.1"/>
    <property type="molecule type" value="Genomic_DNA"/>
</dbReference>
<organism evidence="2 3">
    <name type="scientific">Microvirga tunisiensis</name>
    <dbReference type="NCBI Taxonomy" id="2108360"/>
    <lineage>
        <taxon>Bacteria</taxon>
        <taxon>Pseudomonadati</taxon>
        <taxon>Pseudomonadota</taxon>
        <taxon>Alphaproteobacteria</taxon>
        <taxon>Hyphomicrobiales</taxon>
        <taxon>Methylobacteriaceae</taxon>
        <taxon>Microvirga</taxon>
    </lineage>
</organism>
<evidence type="ECO:0000313" key="3">
    <source>
        <dbReference type="Proteomes" id="UP000403266"/>
    </source>
</evidence>
<dbReference type="InterPro" id="IPR000182">
    <property type="entry name" value="GNAT_dom"/>
</dbReference>
<dbReference type="InterPro" id="IPR041496">
    <property type="entry name" value="YitH/HolE_GNAT"/>
</dbReference>
<dbReference type="RefSeq" id="WP_152713865.1">
    <property type="nucleotide sequence ID" value="NZ_VOSJ01000040.1"/>
</dbReference>
<accession>A0A5N7MKV9</accession>
<dbReference type="InterPro" id="IPR016181">
    <property type="entry name" value="Acyl_CoA_acyltransferase"/>
</dbReference>
<dbReference type="PANTHER" id="PTHR47237">
    <property type="entry name" value="SLL0310 PROTEIN"/>
    <property type="match status" value="1"/>
</dbReference>
<dbReference type="Pfam" id="PF00583">
    <property type="entry name" value="Acetyltransf_1"/>
    <property type="match status" value="1"/>
</dbReference>
<comment type="caution">
    <text evidence="2">The sequence shown here is derived from an EMBL/GenBank/DDBJ whole genome shotgun (WGS) entry which is preliminary data.</text>
</comment>
<dbReference type="PANTHER" id="PTHR47237:SF2">
    <property type="entry name" value="BLL4206 PROTEIN"/>
    <property type="match status" value="1"/>
</dbReference>
<keyword evidence="3" id="KW-1185">Reference proteome</keyword>
<dbReference type="CDD" id="cd04301">
    <property type="entry name" value="NAT_SF"/>
    <property type="match status" value="1"/>
</dbReference>
<reference evidence="2 3" key="1">
    <citation type="journal article" date="2019" name="Syst. Appl. Microbiol.">
        <title>Microvirga tunisiensis sp. nov., a root nodule symbiotic bacterium isolated from Lupinus micranthus and L. luteus grown in Northern Tunisia.</title>
        <authorList>
            <person name="Msaddak A."/>
            <person name="Rejili M."/>
            <person name="Duran D."/>
            <person name="Mars M."/>
            <person name="Palacios J.M."/>
            <person name="Ruiz-Argueso T."/>
            <person name="Rey L."/>
            <person name="Imperial J."/>
        </authorList>
    </citation>
    <scope>NUCLEOTIDE SEQUENCE [LARGE SCALE GENOMIC DNA]</scope>
    <source>
        <strain evidence="2 3">Lmie10</strain>
    </source>
</reference>
<dbReference type="AlphaFoldDB" id="A0A5N7MKV9"/>
<evidence type="ECO:0000313" key="2">
    <source>
        <dbReference type="EMBL" id="MPR27543.1"/>
    </source>
</evidence>
<feature type="domain" description="N-acetyltransferase" evidence="1">
    <location>
        <begin position="7"/>
        <end position="145"/>
    </location>
</feature>
<dbReference type="GO" id="GO:0016747">
    <property type="term" value="F:acyltransferase activity, transferring groups other than amino-acyl groups"/>
    <property type="evidence" value="ECO:0007669"/>
    <property type="project" value="InterPro"/>
</dbReference>
<dbReference type="OrthoDB" id="8453373at2"/>
<name>A0A5N7MKV9_9HYPH</name>
<dbReference type="PROSITE" id="PS51186">
    <property type="entry name" value="GNAT"/>
    <property type="match status" value="1"/>
</dbReference>
<protein>
    <submittedName>
        <fullName evidence="2">GNAT family N-acetyltransferase</fullName>
    </submittedName>
</protein>
<dbReference type="InterPro" id="IPR052729">
    <property type="entry name" value="Acyl/Acetyltrans_Enzymes"/>
</dbReference>
<dbReference type="Gene3D" id="3.40.630.30">
    <property type="match status" value="1"/>
</dbReference>